<sequence length="120" mass="13228">MLLVRTFSNDGESEWVNAITPGCGRCQVRRKDLTFSCDKSEDTVPLGITSLKIRFTMESEVADGLPNLLATVGASLKRLTLQGRRELLGDDLFLESCPNLLDLRLSGLFIKLPANRCTAL</sequence>
<reference evidence="1" key="1">
    <citation type="submission" date="2021-01" db="EMBL/GenBank/DDBJ databases">
        <title>Phytophthora aleatoria, a newly-described species from Pinus radiata is distinct from Phytophthora cactorum isolates based on comparative genomics.</title>
        <authorList>
            <person name="Mcdougal R."/>
            <person name="Panda P."/>
            <person name="Williams N."/>
            <person name="Studholme D.J."/>
        </authorList>
    </citation>
    <scope>NUCLEOTIDE SEQUENCE</scope>
    <source>
        <strain evidence="1">NZFS 3830</strain>
    </source>
</reference>
<accession>A0A8T1V1H8</accession>
<dbReference type="AlphaFoldDB" id="A0A8T1V1H8"/>
<comment type="caution">
    <text evidence="1">The sequence shown here is derived from an EMBL/GenBank/DDBJ whole genome shotgun (WGS) entry which is preliminary data.</text>
</comment>
<organism evidence="1 2">
    <name type="scientific">Phytophthora cactorum</name>
    <dbReference type="NCBI Taxonomy" id="29920"/>
    <lineage>
        <taxon>Eukaryota</taxon>
        <taxon>Sar</taxon>
        <taxon>Stramenopiles</taxon>
        <taxon>Oomycota</taxon>
        <taxon>Peronosporomycetes</taxon>
        <taxon>Peronosporales</taxon>
        <taxon>Peronosporaceae</taxon>
        <taxon>Phytophthora</taxon>
    </lineage>
</organism>
<gene>
    <name evidence="1" type="ORF">JG687_00000898</name>
</gene>
<dbReference type="OrthoDB" id="142821at2759"/>
<dbReference type="EMBL" id="JAENGZ010000019">
    <property type="protein sequence ID" value="KAG6973482.1"/>
    <property type="molecule type" value="Genomic_DNA"/>
</dbReference>
<evidence type="ECO:0000313" key="2">
    <source>
        <dbReference type="Proteomes" id="UP000688947"/>
    </source>
</evidence>
<protein>
    <submittedName>
        <fullName evidence="1">Uncharacterized protein</fullName>
    </submittedName>
</protein>
<evidence type="ECO:0000313" key="1">
    <source>
        <dbReference type="EMBL" id="KAG6973482.1"/>
    </source>
</evidence>
<dbReference type="Proteomes" id="UP000688947">
    <property type="component" value="Unassembled WGS sequence"/>
</dbReference>
<name>A0A8T1V1H8_9STRA</name>
<proteinExistence type="predicted"/>